<name>A0A4S8I3I2_9BACT</name>
<dbReference type="OrthoDB" id="675796at2"/>
<accession>A0A4S8I3I2</accession>
<keyword evidence="1" id="KW-1133">Transmembrane helix</keyword>
<sequence length="103" mass="11929">MLTATEKRFIKYWEEQRQGGKVKYYLLYILLGTFIAILVLSFLTQVLGLGLPQNLLFIVIGSFCVVTIATVLTWWLNEKKFKGIIQREVREGMKRDEENGNGK</sequence>
<dbReference type="AlphaFoldDB" id="A0A4S8I3I2"/>
<organism evidence="2 3">
    <name type="scientific">Niastella caeni</name>
    <dbReference type="NCBI Taxonomy" id="2569763"/>
    <lineage>
        <taxon>Bacteria</taxon>
        <taxon>Pseudomonadati</taxon>
        <taxon>Bacteroidota</taxon>
        <taxon>Chitinophagia</taxon>
        <taxon>Chitinophagales</taxon>
        <taxon>Chitinophagaceae</taxon>
        <taxon>Niastella</taxon>
    </lineage>
</organism>
<feature type="transmembrane region" description="Helical" evidence="1">
    <location>
        <begin position="55"/>
        <end position="77"/>
    </location>
</feature>
<dbReference type="Proteomes" id="UP000306918">
    <property type="component" value="Unassembled WGS sequence"/>
</dbReference>
<keyword evidence="1" id="KW-0472">Membrane</keyword>
<feature type="transmembrane region" description="Helical" evidence="1">
    <location>
        <begin position="25"/>
        <end position="43"/>
    </location>
</feature>
<comment type="caution">
    <text evidence="2">The sequence shown here is derived from an EMBL/GenBank/DDBJ whole genome shotgun (WGS) entry which is preliminary data.</text>
</comment>
<keyword evidence="1" id="KW-0812">Transmembrane</keyword>
<protein>
    <submittedName>
        <fullName evidence="2">Uncharacterized protein</fullName>
    </submittedName>
</protein>
<evidence type="ECO:0000256" key="1">
    <source>
        <dbReference type="SAM" id="Phobius"/>
    </source>
</evidence>
<reference evidence="2 3" key="1">
    <citation type="submission" date="2019-04" db="EMBL/GenBank/DDBJ databases">
        <title>Niastella caeni sp. nov., isolated from activated sludge.</title>
        <authorList>
            <person name="Sheng M."/>
        </authorList>
    </citation>
    <scope>NUCLEOTIDE SEQUENCE [LARGE SCALE GENOMIC DNA]</scope>
    <source>
        <strain evidence="2 3">HX-2-15</strain>
    </source>
</reference>
<dbReference type="RefSeq" id="WP_136575244.1">
    <property type="nucleotide sequence ID" value="NZ_STFF01000001.1"/>
</dbReference>
<evidence type="ECO:0000313" key="3">
    <source>
        <dbReference type="Proteomes" id="UP000306918"/>
    </source>
</evidence>
<gene>
    <name evidence="2" type="ORF">FAM09_01160</name>
</gene>
<evidence type="ECO:0000313" key="2">
    <source>
        <dbReference type="EMBL" id="THU40752.1"/>
    </source>
</evidence>
<keyword evidence="3" id="KW-1185">Reference proteome</keyword>
<dbReference type="EMBL" id="STFF01000001">
    <property type="protein sequence ID" value="THU40752.1"/>
    <property type="molecule type" value="Genomic_DNA"/>
</dbReference>
<proteinExistence type="predicted"/>